<evidence type="ECO:0000313" key="2">
    <source>
        <dbReference type="Proteomes" id="UP001469553"/>
    </source>
</evidence>
<evidence type="ECO:0000313" key="1">
    <source>
        <dbReference type="EMBL" id="MEQ2286301.1"/>
    </source>
</evidence>
<reference evidence="1 2" key="1">
    <citation type="submission" date="2021-06" db="EMBL/GenBank/DDBJ databases">
        <authorList>
            <person name="Palmer J.M."/>
        </authorList>
    </citation>
    <scope>NUCLEOTIDE SEQUENCE [LARGE SCALE GENOMIC DNA]</scope>
    <source>
        <strain evidence="1 2">AS_MEX2019</strain>
        <tissue evidence="1">Muscle</tissue>
    </source>
</reference>
<protein>
    <submittedName>
        <fullName evidence="1">Uncharacterized protein</fullName>
    </submittedName>
</protein>
<dbReference type="EMBL" id="JAHRIP010018844">
    <property type="protein sequence ID" value="MEQ2286301.1"/>
    <property type="molecule type" value="Genomic_DNA"/>
</dbReference>
<dbReference type="Proteomes" id="UP001469553">
    <property type="component" value="Unassembled WGS sequence"/>
</dbReference>
<sequence>MGFLFFFFHSEREKHWRKREQTQQRIECIFQSGPELCAKSPRGPPLLKAISSQNECGSTIGLALISIHLVCLCVEPTGAAAGGLGAKEVRVCISVCVCMDITGDEAKHLTDGSIQREVETGKRYESGRWLRRCFATFLWKL</sequence>
<organism evidence="1 2">
    <name type="scientific">Ameca splendens</name>
    <dbReference type="NCBI Taxonomy" id="208324"/>
    <lineage>
        <taxon>Eukaryota</taxon>
        <taxon>Metazoa</taxon>
        <taxon>Chordata</taxon>
        <taxon>Craniata</taxon>
        <taxon>Vertebrata</taxon>
        <taxon>Euteleostomi</taxon>
        <taxon>Actinopterygii</taxon>
        <taxon>Neopterygii</taxon>
        <taxon>Teleostei</taxon>
        <taxon>Neoteleostei</taxon>
        <taxon>Acanthomorphata</taxon>
        <taxon>Ovalentaria</taxon>
        <taxon>Atherinomorphae</taxon>
        <taxon>Cyprinodontiformes</taxon>
        <taxon>Goodeidae</taxon>
        <taxon>Ameca</taxon>
    </lineage>
</organism>
<name>A0ABV0XXW1_9TELE</name>
<comment type="caution">
    <text evidence="1">The sequence shown here is derived from an EMBL/GenBank/DDBJ whole genome shotgun (WGS) entry which is preliminary data.</text>
</comment>
<gene>
    <name evidence="1" type="ORF">AMECASPLE_001094</name>
</gene>
<keyword evidence="2" id="KW-1185">Reference proteome</keyword>
<accession>A0ABV0XXW1</accession>
<proteinExistence type="predicted"/>